<name>A0AAD9LPA3_9STRA</name>
<accession>A0AAD9LPA3</accession>
<comment type="caution">
    <text evidence="1">The sequence shown here is derived from an EMBL/GenBank/DDBJ whole genome shotgun (WGS) entry which is preliminary data.</text>
</comment>
<sequence length="154" mass="17753">MKEESFKWLPDEHWAALKLVKGESDDYINALTTGEQILASTTLATWFYAMNNMKFPSSEQIHVLVVIPKGGGDDQKLKGMLLRDALMRIQEENVRMWHKFTEGLDRKQAEEIRERFTALERALNLEMPVDPIHNWVTSIGSYCGILNASRMLKK</sequence>
<protein>
    <submittedName>
        <fullName evidence="1">Uncharacterized protein</fullName>
    </submittedName>
</protein>
<proteinExistence type="predicted"/>
<gene>
    <name evidence="1" type="ORF">P3T76_006001</name>
</gene>
<dbReference type="Proteomes" id="UP001259832">
    <property type="component" value="Unassembled WGS sequence"/>
</dbReference>
<dbReference type="AlphaFoldDB" id="A0AAD9LPA3"/>
<evidence type="ECO:0000313" key="1">
    <source>
        <dbReference type="EMBL" id="KAK1942502.1"/>
    </source>
</evidence>
<evidence type="ECO:0000313" key="2">
    <source>
        <dbReference type="Proteomes" id="UP001259832"/>
    </source>
</evidence>
<reference evidence="1" key="1">
    <citation type="submission" date="2023-08" db="EMBL/GenBank/DDBJ databases">
        <title>Reference Genome Resource for the Citrus Pathogen Phytophthora citrophthora.</title>
        <authorList>
            <person name="Moller H."/>
            <person name="Coetzee B."/>
            <person name="Rose L.J."/>
            <person name="Van Niekerk J.M."/>
        </authorList>
    </citation>
    <scope>NUCLEOTIDE SEQUENCE</scope>
    <source>
        <strain evidence="1">STE-U-9442</strain>
    </source>
</reference>
<keyword evidence="2" id="KW-1185">Reference proteome</keyword>
<organism evidence="1 2">
    <name type="scientific">Phytophthora citrophthora</name>
    <dbReference type="NCBI Taxonomy" id="4793"/>
    <lineage>
        <taxon>Eukaryota</taxon>
        <taxon>Sar</taxon>
        <taxon>Stramenopiles</taxon>
        <taxon>Oomycota</taxon>
        <taxon>Peronosporomycetes</taxon>
        <taxon>Peronosporales</taxon>
        <taxon>Peronosporaceae</taxon>
        <taxon>Phytophthora</taxon>
    </lineage>
</organism>
<dbReference type="EMBL" id="JASMQC010000009">
    <property type="protein sequence ID" value="KAK1942502.1"/>
    <property type="molecule type" value="Genomic_DNA"/>
</dbReference>